<evidence type="ECO:0000259" key="1">
    <source>
        <dbReference type="Pfam" id="PF01522"/>
    </source>
</evidence>
<dbReference type="InterPro" id="IPR045235">
    <property type="entry name" value="PuuE_HpPgdA-like"/>
</dbReference>
<feature type="non-terminal residue" evidence="3">
    <location>
        <position position="1"/>
    </location>
</feature>
<dbReference type="AlphaFoldDB" id="A0A7V8SYF5"/>
<dbReference type="Pfam" id="PF01522">
    <property type="entry name" value="Polysacc_deac_1"/>
    <property type="match status" value="1"/>
</dbReference>
<evidence type="ECO:0000313" key="4">
    <source>
        <dbReference type="Proteomes" id="UP000567293"/>
    </source>
</evidence>
<dbReference type="PANTHER" id="PTHR47561:SF1">
    <property type="entry name" value="POLYSACCHARIDE DEACETYLASE FAMILY PROTEIN (AFU_ORTHOLOGUE AFUA_6G05030)"/>
    <property type="match status" value="1"/>
</dbReference>
<sequence>RGHEVGCHSYAHHLVFGLTPTEFRDDTLRAVATIADACGVAPRIYRAPSYSITREAFWALETLIACGFTHDSSIYPVTHDRYGIAGFERHAHILNTPSGSIMEVPVATVKLPDGRVAPIGGGGYLRLLPYRYTAAGIRSVNNDERQPVCIYFHPWETDPYQPRLARGLIARMRTYTGLRGMHRKLGKLLKDFSFSPLTAVFPKGTRATAPAS</sequence>
<dbReference type="EMBL" id="JACDQQ010001794">
    <property type="protein sequence ID" value="MBA0087028.1"/>
    <property type="molecule type" value="Genomic_DNA"/>
</dbReference>
<keyword evidence="4" id="KW-1185">Reference proteome</keyword>
<dbReference type="Proteomes" id="UP000567293">
    <property type="component" value="Unassembled WGS sequence"/>
</dbReference>
<dbReference type="GO" id="GO:0016810">
    <property type="term" value="F:hydrolase activity, acting on carbon-nitrogen (but not peptide) bonds"/>
    <property type="evidence" value="ECO:0007669"/>
    <property type="project" value="InterPro"/>
</dbReference>
<evidence type="ECO:0000313" key="3">
    <source>
        <dbReference type="EMBL" id="MBA0087028.1"/>
    </source>
</evidence>
<evidence type="ECO:0000259" key="2">
    <source>
        <dbReference type="Pfam" id="PF11959"/>
    </source>
</evidence>
<dbReference type="GO" id="GO:0005975">
    <property type="term" value="P:carbohydrate metabolic process"/>
    <property type="evidence" value="ECO:0007669"/>
    <property type="project" value="InterPro"/>
</dbReference>
<reference evidence="3" key="1">
    <citation type="submission" date="2020-06" db="EMBL/GenBank/DDBJ databases">
        <title>Legume-microbial interactions unlock mineral nutrients during tropical forest succession.</title>
        <authorList>
            <person name="Epihov D.Z."/>
        </authorList>
    </citation>
    <scope>NUCLEOTIDE SEQUENCE [LARGE SCALE GENOMIC DNA]</scope>
    <source>
        <strain evidence="3">Pan2503</strain>
    </source>
</reference>
<dbReference type="PANTHER" id="PTHR47561">
    <property type="entry name" value="POLYSACCHARIDE DEACETYLASE FAMILY PROTEIN (AFU_ORTHOLOGUE AFUA_6G05030)"/>
    <property type="match status" value="1"/>
</dbReference>
<name>A0A7V8SYF5_9BACT</name>
<dbReference type="CDD" id="cd10941">
    <property type="entry name" value="CE4_PuuE_HpPgdA_like_2"/>
    <property type="match status" value="1"/>
</dbReference>
<gene>
    <name evidence="3" type="ORF">HRJ53_18755</name>
</gene>
<dbReference type="InterPro" id="IPR022560">
    <property type="entry name" value="DUF3473"/>
</dbReference>
<dbReference type="InterPro" id="IPR011330">
    <property type="entry name" value="Glyco_hydro/deAcase_b/a-brl"/>
</dbReference>
<dbReference type="InterPro" id="IPR002509">
    <property type="entry name" value="NODB_dom"/>
</dbReference>
<feature type="domain" description="DUF3473" evidence="2">
    <location>
        <begin position="72"/>
        <end position="201"/>
    </location>
</feature>
<organism evidence="3 4">
    <name type="scientific">Candidatus Acidiferrum panamense</name>
    <dbReference type="NCBI Taxonomy" id="2741543"/>
    <lineage>
        <taxon>Bacteria</taxon>
        <taxon>Pseudomonadati</taxon>
        <taxon>Acidobacteriota</taxon>
        <taxon>Terriglobia</taxon>
        <taxon>Candidatus Acidiferrales</taxon>
        <taxon>Candidatus Acidiferrum</taxon>
    </lineage>
</organism>
<accession>A0A7V8SYF5</accession>
<feature type="domain" description="NodB homology" evidence="1">
    <location>
        <begin position="1"/>
        <end position="61"/>
    </location>
</feature>
<dbReference type="Pfam" id="PF11959">
    <property type="entry name" value="DUF3473"/>
    <property type="match status" value="1"/>
</dbReference>
<protein>
    <submittedName>
        <fullName evidence="3">DUF3473 domain-containing protein</fullName>
    </submittedName>
</protein>
<comment type="caution">
    <text evidence="3">The sequence shown here is derived from an EMBL/GenBank/DDBJ whole genome shotgun (WGS) entry which is preliminary data.</text>
</comment>
<dbReference type="SUPFAM" id="SSF88713">
    <property type="entry name" value="Glycoside hydrolase/deacetylase"/>
    <property type="match status" value="1"/>
</dbReference>
<dbReference type="Gene3D" id="3.20.20.370">
    <property type="entry name" value="Glycoside hydrolase/deacetylase"/>
    <property type="match status" value="1"/>
</dbReference>
<proteinExistence type="predicted"/>